<feature type="region of interest" description="Disordered" evidence="3">
    <location>
        <begin position="157"/>
        <end position="196"/>
    </location>
</feature>
<keyword evidence="2" id="KW-0962">Peroxisome biogenesis</keyword>
<comment type="similarity">
    <text evidence="1 2">Belongs to the peroxin-16 family.</text>
</comment>
<dbReference type="GO" id="GO:0005778">
    <property type="term" value="C:peroxisomal membrane"/>
    <property type="evidence" value="ECO:0007669"/>
    <property type="project" value="UniProtKB-SubCell"/>
</dbReference>
<dbReference type="GO" id="GO:0007031">
    <property type="term" value="P:peroxisome organization"/>
    <property type="evidence" value="ECO:0007669"/>
    <property type="project" value="UniProtKB-KW"/>
</dbReference>
<feature type="compositionally biased region" description="Low complexity" evidence="3">
    <location>
        <begin position="167"/>
        <end position="187"/>
    </location>
</feature>
<dbReference type="EMBL" id="ML170157">
    <property type="protein sequence ID" value="TDL28628.1"/>
    <property type="molecule type" value="Genomic_DNA"/>
</dbReference>
<dbReference type="PANTHER" id="PTHR13299">
    <property type="entry name" value="PEROXISOMAL MEMBRANE PROTEIN PEX16"/>
    <property type="match status" value="1"/>
</dbReference>
<dbReference type="VEuPathDB" id="FungiDB:BD410DRAFT_834693"/>
<proteinExistence type="inferred from homology"/>
<keyword evidence="5" id="KW-1185">Reference proteome</keyword>
<comment type="subcellular location">
    <subcellularLocation>
        <location evidence="2">Peroxisome membrane</location>
    </subcellularLocation>
</comment>
<keyword evidence="2" id="KW-0576">Peroxisome</keyword>
<gene>
    <name evidence="4" type="ORF">BD410DRAFT_834693</name>
</gene>
<dbReference type="AlphaFoldDB" id="A0A4Y7QMZ4"/>
<organism evidence="4 5">
    <name type="scientific">Rickenella mellea</name>
    <dbReference type="NCBI Taxonomy" id="50990"/>
    <lineage>
        <taxon>Eukaryota</taxon>
        <taxon>Fungi</taxon>
        <taxon>Dikarya</taxon>
        <taxon>Basidiomycota</taxon>
        <taxon>Agaricomycotina</taxon>
        <taxon>Agaricomycetes</taxon>
        <taxon>Hymenochaetales</taxon>
        <taxon>Rickenellaceae</taxon>
        <taxon>Rickenella</taxon>
    </lineage>
</organism>
<evidence type="ECO:0000256" key="2">
    <source>
        <dbReference type="RuleBase" id="RU365003"/>
    </source>
</evidence>
<evidence type="ECO:0000313" key="4">
    <source>
        <dbReference type="EMBL" id="TDL28628.1"/>
    </source>
</evidence>
<accession>A0A4Y7QMZ4</accession>
<protein>
    <recommendedName>
        <fullName evidence="2">Peroxisomal membrane protein PEX16</fullName>
    </recommendedName>
</protein>
<dbReference type="OrthoDB" id="2021143at2759"/>
<name>A0A4Y7QMZ4_9AGAM</name>
<dbReference type="Pfam" id="PF08610">
    <property type="entry name" value="Pex16"/>
    <property type="match status" value="1"/>
</dbReference>
<dbReference type="STRING" id="50990.A0A4Y7QMZ4"/>
<evidence type="ECO:0000256" key="3">
    <source>
        <dbReference type="SAM" id="MobiDB-lite"/>
    </source>
</evidence>
<dbReference type="PANTHER" id="PTHR13299:SF0">
    <property type="entry name" value="PEROXISOMAL MEMBRANE PROTEIN PEX16"/>
    <property type="match status" value="1"/>
</dbReference>
<evidence type="ECO:0000256" key="1">
    <source>
        <dbReference type="ARBA" id="ARBA00009505"/>
    </source>
</evidence>
<reference evidence="4 5" key="1">
    <citation type="submission" date="2018-06" db="EMBL/GenBank/DDBJ databases">
        <title>A transcriptomic atlas of mushroom development highlights an independent origin of complex multicellularity.</title>
        <authorList>
            <consortium name="DOE Joint Genome Institute"/>
            <person name="Krizsan K."/>
            <person name="Almasi E."/>
            <person name="Merenyi Z."/>
            <person name="Sahu N."/>
            <person name="Viragh M."/>
            <person name="Koszo T."/>
            <person name="Mondo S."/>
            <person name="Kiss B."/>
            <person name="Balint B."/>
            <person name="Kues U."/>
            <person name="Barry K."/>
            <person name="Hegedus J.C."/>
            <person name="Henrissat B."/>
            <person name="Johnson J."/>
            <person name="Lipzen A."/>
            <person name="Ohm R."/>
            <person name="Nagy I."/>
            <person name="Pangilinan J."/>
            <person name="Yan J."/>
            <person name="Xiong Y."/>
            <person name="Grigoriev I.V."/>
            <person name="Hibbett D.S."/>
            <person name="Nagy L.G."/>
        </authorList>
    </citation>
    <scope>NUCLEOTIDE SEQUENCE [LARGE SCALE GENOMIC DNA]</scope>
    <source>
        <strain evidence="4 5">SZMC22713</strain>
    </source>
</reference>
<sequence length="366" mass="41357">MSSPLAHYESFLLNNGSTISTLESSLRSLTWFLPGRFKDAELASEALSASLNLMSLYHDTLLSRILRSDPKFKPLIPPSAHTRYTRAWAEKDVRYKWAARLLEILRFIELVVEMSLRRKASPKNRWRAIILIEIIKAYLRLTIVTITRRPILSPPIPERDIDPATIPTSSNASSPTLAPSSSYSSSPPSTPKHLQNNHISLDTANMLLTPPPPLQSDSPVEDYLLPKALSSSSVKSPTSLIRPLSTPKDWLSEIVYIARPLIYVAALGMKYEATNPLVVSLSLELLSRHLRRTPPASSALERAEYARRDRDILWYIFRGSIWKSFTRPKLEAFANKTSHAPLLGLISAFIKDWVPLIDEYYYYTAT</sequence>
<evidence type="ECO:0000313" key="5">
    <source>
        <dbReference type="Proteomes" id="UP000294933"/>
    </source>
</evidence>
<dbReference type="Proteomes" id="UP000294933">
    <property type="component" value="Unassembled WGS sequence"/>
</dbReference>
<dbReference type="InterPro" id="IPR013919">
    <property type="entry name" value="Pex16"/>
</dbReference>